<accession>A0A9P6LGU2</accession>
<dbReference type="PANTHER" id="PTHR42037:SF1">
    <property type="match status" value="1"/>
</dbReference>
<dbReference type="RefSeq" id="XP_038742012.1">
    <property type="nucleotide sequence ID" value="XM_038892763.1"/>
</dbReference>
<evidence type="ECO:0000313" key="2">
    <source>
        <dbReference type="Proteomes" id="UP000781932"/>
    </source>
</evidence>
<evidence type="ECO:0000313" key="1">
    <source>
        <dbReference type="EMBL" id="KAF9872551.1"/>
    </source>
</evidence>
<dbReference type="PANTHER" id="PTHR42037">
    <property type="match status" value="1"/>
</dbReference>
<dbReference type="Proteomes" id="UP000781932">
    <property type="component" value="Unassembled WGS sequence"/>
</dbReference>
<name>A0A9P6LGU2_9PEZI</name>
<sequence length="530" mass="60532">MPATSVPNHKQLLYEPIILEHALKESCRSHRILFSEPTAKPKNNLETQRQAFQSFVDKLSQVCDNRRGGDTVTSFAILKGRDGPKFVFGSNARNHNDLIEAQEFVQNLVEFVGENPEKLKEKPLTKRVLWRILLFNLPRVQAYLEQLSKSLKDCIKDSYRRQRSQTSSSELKRLDEVTGELRLLKEKAEFPQDIASSSLQDKFLSDCEKLIKAILAIKNTSMDKAIRDNAKDGDLTSSEAWCELRHYLGRLLSFRQAAEVIVGASDRFKSMFKDFKVIAVPSSDRILKPIPKSSLVTAASIIRNMASDDEDMQALLANAADMQKLGLDEFIRIQLCKRTFRPYVHAEILVHDYLLRHAEEECWDYWNGWEYIGGSKPTCRLCHYYFTSHPNKVPVRDTHFNLYPNWRLPGMFENNDTTVSDARSLELLRKIIDSVRDDAKDTLEKKSPRGKKHDSDTHSTVPVYYKYINDDSISLGDAPSRVPRILLRSQSRNGTYPTVDDDDGFSMVGEIDPEETDDENGGVTVLSGYL</sequence>
<comment type="caution">
    <text evidence="1">The sequence shown here is derived from an EMBL/GenBank/DDBJ whole genome shotgun (WGS) entry which is preliminary data.</text>
</comment>
<proteinExistence type="predicted"/>
<protein>
    <submittedName>
        <fullName evidence="1">Uncharacterized protein</fullName>
    </submittedName>
</protein>
<organism evidence="1 2">
    <name type="scientific">Colletotrichum karsti</name>
    <dbReference type="NCBI Taxonomy" id="1095194"/>
    <lineage>
        <taxon>Eukaryota</taxon>
        <taxon>Fungi</taxon>
        <taxon>Dikarya</taxon>
        <taxon>Ascomycota</taxon>
        <taxon>Pezizomycotina</taxon>
        <taxon>Sordariomycetes</taxon>
        <taxon>Hypocreomycetidae</taxon>
        <taxon>Glomerellales</taxon>
        <taxon>Glomerellaceae</taxon>
        <taxon>Colletotrichum</taxon>
        <taxon>Colletotrichum boninense species complex</taxon>
    </lineage>
</organism>
<gene>
    <name evidence="1" type="ORF">CkaCkLH20_10048</name>
</gene>
<reference evidence="1" key="2">
    <citation type="submission" date="2020-11" db="EMBL/GenBank/DDBJ databases">
        <title>Whole genome sequencing of Colletotrichum sp.</title>
        <authorList>
            <person name="Li H."/>
        </authorList>
    </citation>
    <scope>NUCLEOTIDE SEQUENCE</scope>
    <source>
        <strain evidence="1">CkLH20</strain>
    </source>
</reference>
<dbReference type="Pfam" id="PF14441">
    <property type="entry name" value="OTT_1508_deam"/>
    <property type="match status" value="1"/>
</dbReference>
<dbReference type="EMBL" id="JAATWM020000037">
    <property type="protein sequence ID" value="KAF9872551.1"/>
    <property type="molecule type" value="Genomic_DNA"/>
</dbReference>
<dbReference type="GeneID" id="62165837"/>
<dbReference type="InterPro" id="IPR027796">
    <property type="entry name" value="OTT_1508_deam-like"/>
</dbReference>
<dbReference type="AlphaFoldDB" id="A0A9P6LGU2"/>
<dbReference type="OrthoDB" id="3251507at2759"/>
<keyword evidence="2" id="KW-1185">Reference proteome</keyword>
<reference evidence="1" key="1">
    <citation type="submission" date="2020-03" db="EMBL/GenBank/DDBJ databases">
        <authorList>
            <person name="He L."/>
        </authorList>
    </citation>
    <scope>NUCLEOTIDE SEQUENCE</scope>
    <source>
        <strain evidence="1">CkLH20</strain>
    </source>
</reference>